<evidence type="ECO:0000256" key="10">
    <source>
        <dbReference type="ARBA" id="ARBA00031398"/>
    </source>
</evidence>
<evidence type="ECO:0000256" key="11">
    <source>
        <dbReference type="ARBA" id="ARBA00047448"/>
    </source>
</evidence>
<feature type="domain" description="Desulfoferrodoxin N-terminal" evidence="14">
    <location>
        <begin position="2"/>
        <end position="37"/>
    </location>
</feature>
<comment type="cofactor">
    <cofactor evidence="12">
        <name>Fe(3+)</name>
        <dbReference type="ChEBI" id="CHEBI:29034"/>
    </cofactor>
    <text evidence="12">Binds 1 Fe(3+) ion per subunit. The iron ion 1 is coordinated via 4 cysteine residues.</text>
</comment>
<evidence type="ECO:0000313" key="16">
    <source>
        <dbReference type="Proteomes" id="UP000764045"/>
    </source>
</evidence>
<dbReference type="EMBL" id="JACJJL010000019">
    <property type="protein sequence ID" value="MBM6662335.1"/>
    <property type="molecule type" value="Genomic_DNA"/>
</dbReference>
<evidence type="ECO:0000313" key="15">
    <source>
        <dbReference type="EMBL" id="MBM6662335.1"/>
    </source>
</evidence>
<dbReference type="GO" id="GO:0050605">
    <property type="term" value="F:superoxide reductase activity"/>
    <property type="evidence" value="ECO:0007669"/>
    <property type="project" value="UniProtKB-EC"/>
</dbReference>
<accession>A0A939B589</accession>
<dbReference type="RefSeq" id="WP_205110681.1">
    <property type="nucleotide sequence ID" value="NZ_CAWUJD010000001.1"/>
</dbReference>
<feature type="binding site" evidence="12">
    <location>
        <position position="69"/>
    </location>
    <ligand>
        <name>Fe cation</name>
        <dbReference type="ChEBI" id="CHEBI:24875"/>
        <label>2</label>
        <note>catalytic</note>
    </ligand>
</feature>
<evidence type="ECO:0000259" key="13">
    <source>
        <dbReference type="Pfam" id="PF01880"/>
    </source>
</evidence>
<feature type="domain" description="Desulfoferrodoxin ferrous iron-binding" evidence="13">
    <location>
        <begin position="42"/>
        <end position="123"/>
    </location>
</feature>
<evidence type="ECO:0000256" key="5">
    <source>
        <dbReference type="ARBA" id="ARBA00022448"/>
    </source>
</evidence>
<dbReference type="PANTHER" id="PTHR36541:SF1">
    <property type="entry name" value="SUPEROXIDE REDUCTASE-RELATED"/>
    <property type="match status" value="1"/>
</dbReference>
<keyword evidence="6 12" id="KW-0479">Metal-binding</keyword>
<dbReference type="NCBIfam" id="TIGR00332">
    <property type="entry name" value="neela_ferrous"/>
    <property type="match status" value="1"/>
</dbReference>
<dbReference type="GO" id="GO:0019430">
    <property type="term" value="P:removal of superoxide radicals"/>
    <property type="evidence" value="ECO:0007669"/>
    <property type="project" value="InterPro"/>
</dbReference>
<dbReference type="SUPFAM" id="SSF57802">
    <property type="entry name" value="Rubredoxin-like"/>
    <property type="match status" value="1"/>
</dbReference>
<comment type="catalytic activity">
    <reaction evidence="11">
        <text>reduced [rubredoxin] + superoxide + 2 H(+) = oxidized [rubredoxin] + H2O2</text>
        <dbReference type="Rhea" id="RHEA:21324"/>
        <dbReference type="Rhea" id="RHEA-COMP:10302"/>
        <dbReference type="Rhea" id="RHEA-COMP:10303"/>
        <dbReference type="ChEBI" id="CHEBI:15378"/>
        <dbReference type="ChEBI" id="CHEBI:16240"/>
        <dbReference type="ChEBI" id="CHEBI:18421"/>
        <dbReference type="ChEBI" id="CHEBI:29033"/>
        <dbReference type="ChEBI" id="CHEBI:29034"/>
        <dbReference type="EC" id="1.15.1.2"/>
    </reaction>
</comment>
<gene>
    <name evidence="15" type="ORF">H6B30_11340</name>
</gene>
<feature type="binding site" evidence="12">
    <location>
        <position position="13"/>
    </location>
    <ligand>
        <name>Fe cation</name>
        <dbReference type="ChEBI" id="CHEBI:24875"/>
        <label>1</label>
    </ligand>
</feature>
<name>A0A939B589_9BACT</name>
<dbReference type="InterPro" id="IPR004462">
    <property type="entry name" value="Desulfoferrodoxin_N"/>
</dbReference>
<comment type="caution">
    <text evidence="15">The sequence shown here is derived from an EMBL/GenBank/DDBJ whole genome shotgun (WGS) entry which is preliminary data.</text>
</comment>
<proteinExistence type="inferred from homology"/>
<dbReference type="InterPro" id="IPR038094">
    <property type="entry name" value="Desulfoferrodoxin_N_sf"/>
</dbReference>
<dbReference type="CDD" id="cd00974">
    <property type="entry name" value="DSRD"/>
    <property type="match status" value="1"/>
</dbReference>
<dbReference type="CDD" id="cd03171">
    <property type="entry name" value="SORL_Dfx_classI"/>
    <property type="match status" value="1"/>
</dbReference>
<keyword evidence="16" id="KW-1185">Reference proteome</keyword>
<dbReference type="PANTHER" id="PTHR36541">
    <property type="entry name" value="SUPEROXIDE REDUCTASE-RELATED"/>
    <property type="match status" value="1"/>
</dbReference>
<evidence type="ECO:0000256" key="9">
    <source>
        <dbReference type="ARBA" id="ARBA00024690"/>
    </source>
</evidence>
<evidence type="ECO:0000256" key="7">
    <source>
        <dbReference type="ARBA" id="ARBA00022982"/>
    </source>
</evidence>
<sequence length="124" mass="13655">MTKQGQIYKCAVCGNIVEVLHPAGGTLSCCGQPMDLIAENTTDAAVEKHVPVIEKTADGYRVTVGSTEHPMLDAHYIEWIELCTETETMRKYLKPGDKPVAEFKTDAKAVSAREYCNLHGLWKG</sequence>
<evidence type="ECO:0000256" key="4">
    <source>
        <dbReference type="ARBA" id="ARBA00014839"/>
    </source>
</evidence>
<dbReference type="InterPro" id="IPR002742">
    <property type="entry name" value="Desulfoferrodoxin_Fe-bd_dom"/>
</dbReference>
<evidence type="ECO:0000256" key="1">
    <source>
        <dbReference type="ARBA" id="ARBA00001973"/>
    </source>
</evidence>
<feature type="binding site" evidence="12">
    <location>
        <position position="119"/>
    </location>
    <ligand>
        <name>Fe cation</name>
        <dbReference type="ChEBI" id="CHEBI:24875"/>
        <label>2</label>
        <note>catalytic</note>
    </ligand>
</feature>
<dbReference type="InterPro" id="IPR036073">
    <property type="entry name" value="Desulfoferrodoxin_Fe-bd_dom_sf"/>
</dbReference>
<feature type="binding site" evidence="12">
    <location>
        <position position="75"/>
    </location>
    <ligand>
        <name>Fe cation</name>
        <dbReference type="ChEBI" id="CHEBI:24875"/>
        <label>2</label>
        <note>catalytic</note>
    </ligand>
</feature>
<comment type="cofactor">
    <cofactor evidence="1">
        <name>Cu(2+)</name>
        <dbReference type="ChEBI" id="CHEBI:29036"/>
    </cofactor>
</comment>
<dbReference type="Pfam" id="PF01880">
    <property type="entry name" value="Desulfoferrodox"/>
    <property type="match status" value="1"/>
</dbReference>
<dbReference type="Pfam" id="PF06397">
    <property type="entry name" value="Desulfoferrod_N"/>
    <property type="match status" value="1"/>
</dbReference>
<feature type="binding site" evidence="12">
    <location>
        <position position="116"/>
    </location>
    <ligand>
        <name>Fe cation</name>
        <dbReference type="ChEBI" id="CHEBI:24875"/>
        <label>2</label>
        <note>catalytic</note>
    </ligand>
</feature>
<evidence type="ECO:0000259" key="14">
    <source>
        <dbReference type="Pfam" id="PF06397"/>
    </source>
</evidence>
<comment type="similarity">
    <text evidence="2">Belongs to the desulfoferrodoxin family.</text>
</comment>
<feature type="binding site" evidence="12">
    <location>
        <position position="49"/>
    </location>
    <ligand>
        <name>Fe cation</name>
        <dbReference type="ChEBI" id="CHEBI:24875"/>
        <label>2</label>
        <note>catalytic</note>
    </ligand>
</feature>
<feature type="binding site" evidence="12">
    <location>
        <position position="29"/>
    </location>
    <ligand>
        <name>Fe cation</name>
        <dbReference type="ChEBI" id="CHEBI:24875"/>
        <label>1</label>
    </ligand>
</feature>
<feature type="binding site" evidence="12">
    <location>
        <position position="30"/>
    </location>
    <ligand>
        <name>Fe cation</name>
        <dbReference type="ChEBI" id="CHEBI:24875"/>
        <label>1</label>
    </ligand>
</feature>
<dbReference type="InterPro" id="IPR004793">
    <property type="entry name" value="Desulfoferrodoxin_rbo"/>
</dbReference>
<dbReference type="Proteomes" id="UP000764045">
    <property type="component" value="Unassembled WGS sequence"/>
</dbReference>
<dbReference type="NCBIfam" id="TIGR00320">
    <property type="entry name" value="dfx_rbo"/>
    <property type="match status" value="1"/>
</dbReference>
<evidence type="ECO:0000256" key="12">
    <source>
        <dbReference type="PIRSR" id="PIRSR604793-1"/>
    </source>
</evidence>
<comment type="function">
    <text evidence="9">Catalyzes the one-electron reduction of superoxide anion radical to hydrogen peroxide at a nonheme ferrous iron center. Plays a fundamental role in case of oxidative stress via its superoxide detoxification activity.</text>
</comment>
<comment type="cofactor">
    <cofactor evidence="12">
        <name>Fe(2+)</name>
        <dbReference type="ChEBI" id="CHEBI:29033"/>
    </cofactor>
    <text evidence="12">Binds 1 Fe(2+) ion per subunit. The iron ion 2 is coordinated via four histidines and one cysteine residue.</text>
</comment>
<dbReference type="GO" id="GO:0005506">
    <property type="term" value="F:iron ion binding"/>
    <property type="evidence" value="ECO:0007669"/>
    <property type="project" value="InterPro"/>
</dbReference>
<reference evidence="15 16" key="1">
    <citation type="journal article" date="2021" name="Sci. Rep.">
        <title>The distribution of antibiotic resistance genes in chicken gut microbiota commensals.</title>
        <authorList>
            <person name="Juricova H."/>
            <person name="Matiasovicova J."/>
            <person name="Kubasova T."/>
            <person name="Cejkova D."/>
            <person name="Rychlik I."/>
        </authorList>
    </citation>
    <scope>NUCLEOTIDE SEQUENCE [LARGE SCALE GENOMIC DNA]</scope>
    <source>
        <strain evidence="15 16">An819</strain>
    </source>
</reference>
<dbReference type="AlphaFoldDB" id="A0A939B589"/>
<keyword evidence="7" id="KW-0249">Electron transport</keyword>
<dbReference type="Gene3D" id="2.60.40.730">
    <property type="entry name" value="SOR catalytic domain"/>
    <property type="match status" value="1"/>
</dbReference>
<keyword evidence="5" id="KW-0813">Transport</keyword>
<evidence type="ECO:0000256" key="6">
    <source>
        <dbReference type="ARBA" id="ARBA00022723"/>
    </source>
</evidence>
<dbReference type="PROSITE" id="PS51257">
    <property type="entry name" value="PROKAR_LIPOPROTEIN"/>
    <property type="match status" value="1"/>
</dbReference>
<dbReference type="EC" id="1.15.1.2" evidence="3"/>
<organism evidence="15 16">
    <name type="scientific">Marseilla massiliensis</name>
    <dbReference type="NCBI Taxonomy" id="1841864"/>
    <lineage>
        <taxon>Bacteria</taxon>
        <taxon>Pseudomonadati</taxon>
        <taxon>Bacteroidota</taxon>
        <taxon>Bacteroidia</taxon>
        <taxon>Bacteroidales</taxon>
        <taxon>Prevotellaceae</taxon>
        <taxon>Marseilla</taxon>
    </lineage>
</organism>
<feature type="binding site" evidence="12">
    <location>
        <position position="10"/>
    </location>
    <ligand>
        <name>Fe cation</name>
        <dbReference type="ChEBI" id="CHEBI:24875"/>
        <label>1</label>
    </ligand>
</feature>
<evidence type="ECO:0000256" key="2">
    <source>
        <dbReference type="ARBA" id="ARBA00005941"/>
    </source>
</evidence>
<evidence type="ECO:0000256" key="3">
    <source>
        <dbReference type="ARBA" id="ARBA00012679"/>
    </source>
</evidence>
<keyword evidence="8 12" id="KW-0408">Iron</keyword>
<dbReference type="SUPFAM" id="SSF49367">
    <property type="entry name" value="Superoxide reductase-like"/>
    <property type="match status" value="1"/>
</dbReference>
<dbReference type="Gene3D" id="2.20.28.100">
    <property type="entry name" value="Desulphoferrodoxin, N-terminal domain"/>
    <property type="match status" value="1"/>
</dbReference>
<protein>
    <recommendedName>
        <fullName evidence="4">Desulfoferrodoxin</fullName>
        <ecNumber evidence="3">1.15.1.2</ecNumber>
    </recommendedName>
    <alternativeName>
        <fullName evidence="10">Superoxide reductase</fullName>
    </alternativeName>
</protein>
<evidence type="ECO:0000256" key="8">
    <source>
        <dbReference type="ARBA" id="ARBA00023004"/>
    </source>
</evidence>
<dbReference type="InterPro" id="IPR051233">
    <property type="entry name" value="Desulfoferrodoxin_SOR"/>
</dbReference>
<dbReference type="NCBIfam" id="TIGR00319">
    <property type="entry name" value="desulf_FeS4"/>
    <property type="match status" value="1"/>
</dbReference>